<dbReference type="GO" id="GO:0003677">
    <property type="term" value="F:DNA binding"/>
    <property type="evidence" value="ECO:0007669"/>
    <property type="project" value="InterPro"/>
</dbReference>
<dbReference type="CDD" id="cd06170">
    <property type="entry name" value="LuxR_C_like"/>
    <property type="match status" value="1"/>
</dbReference>
<gene>
    <name evidence="3" type="ORF">SDC9_163773</name>
</gene>
<dbReference type="Gene3D" id="1.10.10.10">
    <property type="entry name" value="Winged helix-like DNA-binding domain superfamily/Winged helix DNA-binding domain"/>
    <property type="match status" value="1"/>
</dbReference>
<proteinExistence type="predicted"/>
<dbReference type="EMBL" id="VSSQ01063386">
    <property type="protein sequence ID" value="MPN16433.1"/>
    <property type="molecule type" value="Genomic_DNA"/>
</dbReference>
<name>A0A645FWY8_9ZZZZ</name>
<comment type="caution">
    <text evidence="3">The sequence shown here is derived from an EMBL/GenBank/DDBJ whole genome shotgun (WGS) entry which is preliminary data.</text>
</comment>
<evidence type="ECO:0000259" key="2">
    <source>
        <dbReference type="SMART" id="SM00421"/>
    </source>
</evidence>
<sequence length="160" mass="18324">MQPITQALSSIHSESYTSENASVGLLEIDDLFDLLAGKDKAHDDEVRRLDREKQEAQKQYEQAQTQVSRLTDHRKKEIDPDAYALFLTGISRLTKTQREIFSLYLDGKKGKEIIELRSFSINALKYHNKEIYGKLGVSSLKELLMYAALMKQDEERNGKG</sequence>
<organism evidence="3">
    <name type="scientific">bioreactor metagenome</name>
    <dbReference type="NCBI Taxonomy" id="1076179"/>
    <lineage>
        <taxon>unclassified sequences</taxon>
        <taxon>metagenomes</taxon>
        <taxon>ecological metagenomes</taxon>
    </lineage>
</organism>
<reference evidence="3" key="1">
    <citation type="submission" date="2019-08" db="EMBL/GenBank/DDBJ databases">
        <authorList>
            <person name="Kucharzyk K."/>
            <person name="Murdoch R.W."/>
            <person name="Higgins S."/>
            <person name="Loffler F."/>
        </authorList>
    </citation>
    <scope>NUCLEOTIDE SEQUENCE</scope>
</reference>
<accession>A0A645FWY8</accession>
<dbReference type="SMART" id="SM00421">
    <property type="entry name" value="HTH_LUXR"/>
    <property type="match status" value="1"/>
</dbReference>
<dbReference type="InterPro" id="IPR016032">
    <property type="entry name" value="Sig_transdc_resp-reg_C-effctor"/>
</dbReference>
<dbReference type="GO" id="GO:0006355">
    <property type="term" value="P:regulation of DNA-templated transcription"/>
    <property type="evidence" value="ECO:0007669"/>
    <property type="project" value="InterPro"/>
</dbReference>
<dbReference type="SUPFAM" id="SSF46894">
    <property type="entry name" value="C-terminal effector domain of the bipartite response regulators"/>
    <property type="match status" value="1"/>
</dbReference>
<dbReference type="AlphaFoldDB" id="A0A645FWY8"/>
<feature type="region of interest" description="Disordered" evidence="1">
    <location>
        <begin position="51"/>
        <end position="73"/>
    </location>
</feature>
<dbReference type="InterPro" id="IPR036388">
    <property type="entry name" value="WH-like_DNA-bd_sf"/>
</dbReference>
<evidence type="ECO:0000313" key="3">
    <source>
        <dbReference type="EMBL" id="MPN16433.1"/>
    </source>
</evidence>
<dbReference type="InterPro" id="IPR000792">
    <property type="entry name" value="Tscrpt_reg_LuxR_C"/>
</dbReference>
<dbReference type="Pfam" id="PF00196">
    <property type="entry name" value="GerE"/>
    <property type="match status" value="1"/>
</dbReference>
<protein>
    <recommendedName>
        <fullName evidence="2">HTH luxR-type domain-containing protein</fullName>
    </recommendedName>
</protein>
<evidence type="ECO:0000256" key="1">
    <source>
        <dbReference type="SAM" id="MobiDB-lite"/>
    </source>
</evidence>
<feature type="domain" description="HTH luxR-type" evidence="2">
    <location>
        <begin position="90"/>
        <end position="147"/>
    </location>
</feature>